<dbReference type="GO" id="GO:0000287">
    <property type="term" value="F:magnesium ion binding"/>
    <property type="evidence" value="ECO:0007669"/>
    <property type="project" value="TreeGrafter"/>
</dbReference>
<evidence type="ECO:0000313" key="7">
    <source>
        <dbReference type="EMBL" id="KAF2173497.1"/>
    </source>
</evidence>
<dbReference type="PANTHER" id="PTHR46494">
    <property type="entry name" value="CORA FAMILY METAL ION TRANSPORTER (EUROFUNG)"/>
    <property type="match status" value="1"/>
</dbReference>
<keyword evidence="3 6" id="KW-1133">Transmembrane helix</keyword>
<evidence type="ECO:0000256" key="5">
    <source>
        <dbReference type="SAM" id="MobiDB-lite"/>
    </source>
</evidence>
<feature type="region of interest" description="Disordered" evidence="5">
    <location>
        <begin position="1"/>
        <end position="42"/>
    </location>
</feature>
<evidence type="ECO:0000256" key="1">
    <source>
        <dbReference type="ARBA" id="ARBA00004651"/>
    </source>
</evidence>
<dbReference type="GO" id="GO:0005886">
    <property type="term" value="C:plasma membrane"/>
    <property type="evidence" value="ECO:0007669"/>
    <property type="project" value="UniProtKB-SubCell"/>
</dbReference>
<name>A0A6A6D267_ZASCE</name>
<evidence type="ECO:0000256" key="4">
    <source>
        <dbReference type="ARBA" id="ARBA00023136"/>
    </source>
</evidence>
<protein>
    <submittedName>
        <fullName evidence="7">Uncharacterized protein</fullName>
    </submittedName>
</protein>
<evidence type="ECO:0000256" key="2">
    <source>
        <dbReference type="ARBA" id="ARBA00022692"/>
    </source>
</evidence>
<dbReference type="SUPFAM" id="SSF144083">
    <property type="entry name" value="Magnesium transport protein CorA, transmembrane region"/>
    <property type="match status" value="1"/>
</dbReference>
<keyword evidence="2 6" id="KW-0812">Transmembrane</keyword>
<evidence type="ECO:0000256" key="6">
    <source>
        <dbReference type="SAM" id="Phobius"/>
    </source>
</evidence>
<feature type="transmembrane region" description="Helical" evidence="6">
    <location>
        <begin position="499"/>
        <end position="520"/>
    </location>
</feature>
<dbReference type="Gene3D" id="1.20.58.340">
    <property type="entry name" value="Magnesium transport protein CorA, transmembrane region"/>
    <property type="match status" value="1"/>
</dbReference>
<dbReference type="EMBL" id="ML993579">
    <property type="protein sequence ID" value="KAF2173497.1"/>
    <property type="molecule type" value="Genomic_DNA"/>
</dbReference>
<dbReference type="InterPro" id="IPR002523">
    <property type="entry name" value="MgTranspt_CorA/ZnTranspt_ZntB"/>
</dbReference>
<dbReference type="GO" id="GO:0015087">
    <property type="term" value="F:cobalt ion transmembrane transporter activity"/>
    <property type="evidence" value="ECO:0007669"/>
    <property type="project" value="TreeGrafter"/>
</dbReference>
<reference evidence="7" key="1">
    <citation type="journal article" date="2020" name="Stud. Mycol.">
        <title>101 Dothideomycetes genomes: a test case for predicting lifestyles and emergence of pathogens.</title>
        <authorList>
            <person name="Haridas S."/>
            <person name="Albert R."/>
            <person name="Binder M."/>
            <person name="Bloem J."/>
            <person name="Labutti K."/>
            <person name="Salamov A."/>
            <person name="Andreopoulos B."/>
            <person name="Baker S."/>
            <person name="Barry K."/>
            <person name="Bills G."/>
            <person name="Bluhm B."/>
            <person name="Cannon C."/>
            <person name="Castanera R."/>
            <person name="Culley D."/>
            <person name="Daum C."/>
            <person name="Ezra D."/>
            <person name="Gonzalez J."/>
            <person name="Henrissat B."/>
            <person name="Kuo A."/>
            <person name="Liang C."/>
            <person name="Lipzen A."/>
            <person name="Lutzoni F."/>
            <person name="Magnuson J."/>
            <person name="Mondo S."/>
            <person name="Nolan M."/>
            <person name="Ohm R."/>
            <person name="Pangilinan J."/>
            <person name="Park H.-J."/>
            <person name="Ramirez L."/>
            <person name="Alfaro M."/>
            <person name="Sun H."/>
            <person name="Tritt A."/>
            <person name="Yoshinaga Y."/>
            <person name="Zwiers L.-H."/>
            <person name="Turgeon B."/>
            <person name="Goodwin S."/>
            <person name="Spatafora J."/>
            <person name="Crous P."/>
            <person name="Grigoriev I."/>
        </authorList>
    </citation>
    <scope>NUCLEOTIDE SEQUENCE</scope>
    <source>
        <strain evidence="7">ATCC 36951</strain>
    </source>
</reference>
<feature type="transmembrane region" description="Helical" evidence="6">
    <location>
        <begin position="532"/>
        <end position="553"/>
    </location>
</feature>
<proteinExistence type="predicted"/>
<accession>A0A6A6D267</accession>
<dbReference type="InterPro" id="IPR045863">
    <property type="entry name" value="CorA_TM1_TM2"/>
</dbReference>
<organism evidence="7 8">
    <name type="scientific">Zasmidium cellare ATCC 36951</name>
    <dbReference type="NCBI Taxonomy" id="1080233"/>
    <lineage>
        <taxon>Eukaryota</taxon>
        <taxon>Fungi</taxon>
        <taxon>Dikarya</taxon>
        <taxon>Ascomycota</taxon>
        <taxon>Pezizomycotina</taxon>
        <taxon>Dothideomycetes</taxon>
        <taxon>Dothideomycetidae</taxon>
        <taxon>Mycosphaerellales</taxon>
        <taxon>Mycosphaerellaceae</taxon>
        <taxon>Zasmidium</taxon>
    </lineage>
</organism>
<keyword evidence="4 6" id="KW-0472">Membrane</keyword>
<gene>
    <name evidence="7" type="ORF">M409DRAFT_15778</name>
</gene>
<dbReference type="OrthoDB" id="194358at2759"/>
<dbReference type="AlphaFoldDB" id="A0A6A6D267"/>
<dbReference type="GeneID" id="54556611"/>
<evidence type="ECO:0000313" key="8">
    <source>
        <dbReference type="Proteomes" id="UP000799537"/>
    </source>
</evidence>
<sequence>MDESPQPQLPEIAVSRTSSQKSSKKSAKSNAEGKRPSLPRVHTEQTFHPHWKPGYHHSDAWKRFHNPDPEWRIKWNSHCFPNGRVLIVDYISNDAEPTKGGKRHVAVAAQEFQSLPELRHFYSDTKRVHGAALRVIHVQNATWATLFLLKKFNINHPNELVGMPSFAKWAQYEKPRQRNGKPFLNGRSWRGQTDPWRNVARIAFGLDYLKPYHTESPQRRKQQATFGARPVDAKIMHLNAYEDSRSPYGYDVSVQRMSVYVQRNLGPPNHISPDIDLKNPYKHMLNGTPAYDSQGGMIPLLDYLDNSNTVIIFETSASMQLDDCLVQPRNDFENRWRRLSFYLRKEDVLNDSRLAAQCTNFILVDIFHGLGVVWDQFLGAAEDHVAMLEEKIFDNPADESRAPELWTNQAAWLKVDKIMWIHADLVREMQVNMRELADVDDEANGVEVDWMASTTAEYERLSHNVSEDLVQPTNNLSDLMYKSVGIRDSRQSLQLGLSMWRLSWITFIFLPLTFIVGLFGMNVDAFKDNPSIGWYFLAAVVLMIFVLLLWYCVKHSLQRSRQTPFQRGLYESLFNDLEEEYPQMWTSAGAAEDVEPEGLWNRIKWRLIRRWFAPEKTINKRLYSALAPDDQRSELGAWAAIKQQLLFRWLGEMRLSHQQNTIELAEAGASSSTDVHYEMETINELAKHSTPLVVAEAEPTAVAPIARYGLRPLTPEERRQSLTGEGRPSSRGSSGIMIEERNLSDSESDAGEGASSTQRGRAERRASQ</sequence>
<feature type="compositionally biased region" description="Basic and acidic residues" evidence="5">
    <location>
        <begin position="31"/>
        <end position="42"/>
    </location>
</feature>
<dbReference type="Proteomes" id="UP000799537">
    <property type="component" value="Unassembled WGS sequence"/>
</dbReference>
<dbReference type="Pfam" id="PF01544">
    <property type="entry name" value="CorA"/>
    <property type="match status" value="1"/>
</dbReference>
<feature type="region of interest" description="Disordered" evidence="5">
    <location>
        <begin position="712"/>
        <end position="768"/>
    </location>
</feature>
<dbReference type="PANTHER" id="PTHR46494:SF3">
    <property type="entry name" value="ZINC TRANSPORT PROTEIN ZNTB"/>
    <property type="match status" value="1"/>
</dbReference>
<keyword evidence="8" id="KW-1185">Reference proteome</keyword>
<comment type="subcellular location">
    <subcellularLocation>
        <location evidence="1">Cell membrane</location>
        <topology evidence="1">Multi-pass membrane protein</topology>
    </subcellularLocation>
</comment>
<feature type="compositionally biased region" description="Low complexity" evidence="5">
    <location>
        <begin position="724"/>
        <end position="735"/>
    </location>
</feature>
<dbReference type="GO" id="GO:0050897">
    <property type="term" value="F:cobalt ion binding"/>
    <property type="evidence" value="ECO:0007669"/>
    <property type="project" value="TreeGrafter"/>
</dbReference>
<dbReference type="GO" id="GO:0015095">
    <property type="term" value="F:magnesium ion transmembrane transporter activity"/>
    <property type="evidence" value="ECO:0007669"/>
    <property type="project" value="TreeGrafter"/>
</dbReference>
<dbReference type="RefSeq" id="XP_033674386.1">
    <property type="nucleotide sequence ID" value="XM_033803339.1"/>
</dbReference>
<evidence type="ECO:0000256" key="3">
    <source>
        <dbReference type="ARBA" id="ARBA00022989"/>
    </source>
</evidence>